<reference evidence="2 3" key="1">
    <citation type="submission" date="2018-09" db="EMBL/GenBank/DDBJ databases">
        <title>Genomic investigation of the strawberry pathogen Phytophthora fragariae indicates pathogenicity is determined by transcriptional variation in three key races.</title>
        <authorList>
            <person name="Adams T.M."/>
            <person name="Armitage A.D."/>
            <person name="Sobczyk M.K."/>
            <person name="Bates H.J."/>
            <person name="Dunwell J.M."/>
            <person name="Nellist C.F."/>
            <person name="Harrison R.J."/>
        </authorList>
    </citation>
    <scope>NUCLEOTIDE SEQUENCE [LARGE SCALE GENOMIC DNA]</scope>
    <source>
        <strain evidence="2 3">NOV-77</strain>
    </source>
</reference>
<name>A0A6G0RJ88_9STRA</name>
<keyword evidence="1" id="KW-0812">Transmembrane</keyword>
<evidence type="ECO:0000313" key="2">
    <source>
        <dbReference type="EMBL" id="KAE9334690.1"/>
    </source>
</evidence>
<accession>A0A6G0RJ88</accession>
<feature type="transmembrane region" description="Helical" evidence="1">
    <location>
        <begin position="59"/>
        <end position="76"/>
    </location>
</feature>
<feature type="transmembrane region" description="Helical" evidence="1">
    <location>
        <begin position="28"/>
        <end position="47"/>
    </location>
</feature>
<organism evidence="2 3">
    <name type="scientific">Phytophthora fragariae</name>
    <dbReference type="NCBI Taxonomy" id="53985"/>
    <lineage>
        <taxon>Eukaryota</taxon>
        <taxon>Sar</taxon>
        <taxon>Stramenopiles</taxon>
        <taxon>Oomycota</taxon>
        <taxon>Peronosporomycetes</taxon>
        <taxon>Peronosporales</taxon>
        <taxon>Peronosporaceae</taxon>
        <taxon>Phytophthora</taxon>
    </lineage>
</organism>
<gene>
    <name evidence="2" type="ORF">PF008_g13834</name>
</gene>
<comment type="caution">
    <text evidence="2">The sequence shown here is derived from an EMBL/GenBank/DDBJ whole genome shotgun (WGS) entry which is preliminary data.</text>
</comment>
<evidence type="ECO:0000256" key="1">
    <source>
        <dbReference type="SAM" id="Phobius"/>
    </source>
</evidence>
<dbReference type="AlphaFoldDB" id="A0A6G0RJ88"/>
<protein>
    <submittedName>
        <fullName evidence="2">Uncharacterized protein</fullName>
    </submittedName>
</protein>
<dbReference type="Proteomes" id="UP000486351">
    <property type="component" value="Unassembled WGS sequence"/>
</dbReference>
<evidence type="ECO:0000313" key="3">
    <source>
        <dbReference type="Proteomes" id="UP000486351"/>
    </source>
</evidence>
<keyword evidence="1" id="KW-0472">Membrane</keyword>
<dbReference type="EMBL" id="QXFY01000835">
    <property type="protein sequence ID" value="KAE9334690.1"/>
    <property type="molecule type" value="Genomic_DNA"/>
</dbReference>
<sequence>MRCAKSQQATKLLVLVLHQHWQRQKAELLLLPVALVVVLVVVLLHQHGQRQEVGPATKLLVRLVVFLLVLLVVLLHQHGRGQKEGLTTKLVKMQSVPNCISNQRKHQWVHRLQA</sequence>
<keyword evidence="1" id="KW-1133">Transmembrane helix</keyword>
<proteinExistence type="predicted"/>